<evidence type="ECO:0000256" key="4">
    <source>
        <dbReference type="ARBA" id="ARBA00023186"/>
    </source>
</evidence>
<dbReference type="InterPro" id="IPR036867">
    <property type="entry name" value="R3H_dom_sf"/>
</dbReference>
<dbReference type="Pfam" id="PF13083">
    <property type="entry name" value="KH_KhpA-B"/>
    <property type="match status" value="1"/>
</dbReference>
<dbReference type="Pfam" id="PF01424">
    <property type="entry name" value="R3H"/>
    <property type="match status" value="1"/>
</dbReference>
<evidence type="ECO:0000256" key="1">
    <source>
        <dbReference type="ARBA" id="ARBA00022490"/>
    </source>
</evidence>
<dbReference type="Pfam" id="PF14804">
    <property type="entry name" value="Jag_N"/>
    <property type="match status" value="1"/>
</dbReference>
<dbReference type="OrthoDB" id="9794483at2"/>
<evidence type="ECO:0000313" key="10">
    <source>
        <dbReference type="Proteomes" id="UP000051568"/>
    </source>
</evidence>
<organism evidence="9 10">
    <name type="scientific">Pediococcus cellicola</name>
    <dbReference type="NCBI Taxonomy" id="319652"/>
    <lineage>
        <taxon>Bacteria</taxon>
        <taxon>Bacillati</taxon>
        <taxon>Bacillota</taxon>
        <taxon>Bacilli</taxon>
        <taxon>Lactobacillales</taxon>
        <taxon>Lactobacillaceae</taxon>
        <taxon>Pediococcus</taxon>
    </lineage>
</organism>
<dbReference type="Gene3D" id="3.30.1370.50">
    <property type="entry name" value="R3H-like domain"/>
    <property type="match status" value="1"/>
</dbReference>
<dbReference type="GO" id="GO:0009252">
    <property type="term" value="P:peptidoglycan biosynthetic process"/>
    <property type="evidence" value="ECO:0007669"/>
    <property type="project" value="UniProtKB-UniRule"/>
</dbReference>
<gene>
    <name evidence="6" type="primary">khpB</name>
    <name evidence="6" type="synonym">eloR</name>
    <name evidence="9" type="ORF">IV80_GL001177</name>
</gene>
<dbReference type="PANTHER" id="PTHR35800:SF1">
    <property type="entry name" value="RNA-BINDING PROTEIN KHPB"/>
    <property type="match status" value="1"/>
</dbReference>
<dbReference type="AlphaFoldDB" id="A0A0R2IXS0"/>
<comment type="subunit">
    <text evidence="6">Forms a complex with KhpA.</text>
</comment>
<dbReference type="GO" id="GO:0003723">
    <property type="term" value="F:RNA binding"/>
    <property type="evidence" value="ECO:0007669"/>
    <property type="project" value="UniProtKB-UniRule"/>
</dbReference>
<dbReference type="GO" id="GO:0005737">
    <property type="term" value="C:cytoplasm"/>
    <property type="evidence" value="ECO:0007669"/>
    <property type="project" value="UniProtKB-SubCell"/>
</dbReference>
<keyword evidence="5 6" id="KW-0961">Cell wall biogenesis/degradation</keyword>
<dbReference type="InterPro" id="IPR034079">
    <property type="entry name" value="R3H_KhpB"/>
</dbReference>
<dbReference type="EMBL" id="JQBR01000003">
    <property type="protein sequence ID" value="KRN67084.1"/>
    <property type="molecule type" value="Genomic_DNA"/>
</dbReference>
<name>A0A0R2IXS0_9LACO</name>
<dbReference type="PANTHER" id="PTHR35800">
    <property type="entry name" value="PROTEIN JAG"/>
    <property type="match status" value="1"/>
</dbReference>
<dbReference type="InterPro" id="IPR039247">
    <property type="entry name" value="KhpB"/>
</dbReference>
<dbReference type="InterPro" id="IPR038008">
    <property type="entry name" value="Jag_KH"/>
</dbReference>
<evidence type="ECO:0000256" key="2">
    <source>
        <dbReference type="ARBA" id="ARBA00022884"/>
    </source>
</evidence>
<evidence type="ECO:0000313" key="9">
    <source>
        <dbReference type="EMBL" id="KRN67084.1"/>
    </source>
</evidence>
<dbReference type="SMART" id="SM00393">
    <property type="entry name" value="R3H"/>
    <property type="match status" value="1"/>
</dbReference>
<feature type="domain" description="R3H" evidence="8">
    <location>
        <begin position="197"/>
        <end position="263"/>
    </location>
</feature>
<comment type="caution">
    <text evidence="6">Lacks conserved residue(s) required for the propagation of feature annotation.</text>
</comment>
<keyword evidence="2 6" id="KW-0694">RNA-binding</keyword>
<dbReference type="STRING" id="319652.IV80_GL001177"/>
<sequence length="267" mass="29919">MARYQGTTIENAIQAGLIDMDLKRDEVKVTTITKPKRGFLGIGKRLAEVELTFIKKSQPVDEKVSTQPNPILQDSEVQDKVDEVNAEPKYEVQKPQDTDDENATQAQATHPKLNEKITAELKDYLDTVVKQLGITASSTVTVHHREVAIEFETEQEGLLIGKHGRTINALQTLAQVFLLHKEIAHTNVQLDVGNYRARRVETLQRLAESTAREVVATGDPVFLDPMPAFERKVIHAALADNHFVTTFSEGHEPHRYVVVALVQEDQL</sequence>
<dbReference type="PATRIC" id="fig|319652.3.peg.1190"/>
<comment type="domain">
    <text evidence="6">Has an N-terminal Jag-N domain and 2 RNA-binding domains (KH and R3H).</text>
</comment>
<evidence type="ECO:0000259" key="8">
    <source>
        <dbReference type="PROSITE" id="PS51061"/>
    </source>
</evidence>
<comment type="caution">
    <text evidence="9">The sequence shown here is derived from an EMBL/GenBank/DDBJ whole genome shotgun (WGS) entry which is preliminary data.</text>
</comment>
<dbReference type="NCBIfam" id="NF041568">
    <property type="entry name" value="Jag_EloR"/>
    <property type="match status" value="1"/>
</dbReference>
<dbReference type="InterPro" id="IPR015946">
    <property type="entry name" value="KH_dom-like_a/b"/>
</dbReference>
<protein>
    <recommendedName>
        <fullName evidence="6">RNA-binding protein KhpB</fullName>
    </recommendedName>
    <alternativeName>
        <fullName evidence="6">RNA-binding protein EloR</fullName>
    </alternativeName>
</protein>
<dbReference type="GO" id="GO:0071555">
    <property type="term" value="P:cell wall organization"/>
    <property type="evidence" value="ECO:0007669"/>
    <property type="project" value="UniProtKB-KW"/>
</dbReference>
<evidence type="ECO:0000256" key="7">
    <source>
        <dbReference type="SAM" id="MobiDB-lite"/>
    </source>
</evidence>
<dbReference type="InterPro" id="IPR001374">
    <property type="entry name" value="R3H_dom"/>
</dbReference>
<dbReference type="SMART" id="SM01245">
    <property type="entry name" value="Jag_N"/>
    <property type="match status" value="1"/>
</dbReference>
<evidence type="ECO:0000256" key="3">
    <source>
        <dbReference type="ARBA" id="ARBA00022960"/>
    </source>
</evidence>
<dbReference type="Gene3D" id="3.30.300.20">
    <property type="match status" value="1"/>
</dbReference>
<dbReference type="CDD" id="cd02414">
    <property type="entry name" value="KH-II_Jag"/>
    <property type="match status" value="1"/>
</dbReference>
<dbReference type="CDD" id="cd02644">
    <property type="entry name" value="R3H_jag"/>
    <property type="match status" value="1"/>
</dbReference>
<accession>A0A0R2IXS0</accession>
<dbReference type="HAMAP" id="MF_00867">
    <property type="entry name" value="KhpB"/>
    <property type="match status" value="1"/>
</dbReference>
<dbReference type="Proteomes" id="UP000051568">
    <property type="component" value="Unassembled WGS sequence"/>
</dbReference>
<keyword evidence="1 6" id="KW-0963">Cytoplasm</keyword>
<dbReference type="GO" id="GO:0008360">
    <property type="term" value="P:regulation of cell shape"/>
    <property type="evidence" value="ECO:0007669"/>
    <property type="project" value="UniProtKB-KW"/>
</dbReference>
<dbReference type="InterPro" id="IPR038247">
    <property type="entry name" value="Jag_N_dom_sf"/>
</dbReference>
<keyword evidence="4 6" id="KW-0143">Chaperone</keyword>
<proteinExistence type="inferred from homology"/>
<reference evidence="9 10" key="1">
    <citation type="journal article" date="2015" name="Genome Announc.">
        <title>Expanding the biotechnology potential of lactobacilli through comparative genomics of 213 strains and associated genera.</title>
        <authorList>
            <person name="Sun Z."/>
            <person name="Harris H.M."/>
            <person name="McCann A."/>
            <person name="Guo C."/>
            <person name="Argimon S."/>
            <person name="Zhang W."/>
            <person name="Yang X."/>
            <person name="Jeffery I.B."/>
            <person name="Cooney J.C."/>
            <person name="Kagawa T.F."/>
            <person name="Liu W."/>
            <person name="Song Y."/>
            <person name="Salvetti E."/>
            <person name="Wrobel A."/>
            <person name="Rasinkangas P."/>
            <person name="Parkhill J."/>
            <person name="Rea M.C."/>
            <person name="O'Sullivan O."/>
            <person name="Ritari J."/>
            <person name="Douillard F.P."/>
            <person name="Paul Ross R."/>
            <person name="Yang R."/>
            <person name="Briner A.E."/>
            <person name="Felis G.E."/>
            <person name="de Vos W.M."/>
            <person name="Barrangou R."/>
            <person name="Klaenhammer T.R."/>
            <person name="Caufield P.W."/>
            <person name="Cui Y."/>
            <person name="Zhang H."/>
            <person name="O'Toole P.W."/>
        </authorList>
    </citation>
    <scope>NUCLEOTIDE SEQUENCE [LARGE SCALE GENOMIC DNA]</scope>
    <source>
        <strain evidence="9 10">DSM 17757</strain>
    </source>
</reference>
<feature type="region of interest" description="Disordered" evidence="7">
    <location>
        <begin position="90"/>
        <end position="112"/>
    </location>
</feature>
<dbReference type="InterPro" id="IPR032782">
    <property type="entry name" value="KhpB_N"/>
</dbReference>
<evidence type="ECO:0000256" key="6">
    <source>
        <dbReference type="HAMAP-Rule" id="MF_00867"/>
    </source>
</evidence>
<dbReference type="PROSITE" id="PS51061">
    <property type="entry name" value="R3H"/>
    <property type="match status" value="1"/>
</dbReference>
<evidence type="ECO:0000256" key="5">
    <source>
        <dbReference type="ARBA" id="ARBA00023316"/>
    </source>
</evidence>
<dbReference type="RefSeq" id="WP_057750036.1">
    <property type="nucleotide sequence ID" value="NZ_BJVH01000004.1"/>
</dbReference>
<comment type="function">
    <text evidence="6">A probable RNA chaperone. Forms a complex with KhpA which binds to cellular RNA and controls its expression. Plays a role in peptidoglycan (PG) homeostasis and cell length regulation.</text>
</comment>
<dbReference type="Gene3D" id="3.30.30.80">
    <property type="entry name" value="probable RNA-binding protein from clostridium symbiosum atcc 14940"/>
    <property type="match status" value="1"/>
</dbReference>
<dbReference type="SUPFAM" id="SSF82708">
    <property type="entry name" value="R3H domain"/>
    <property type="match status" value="1"/>
</dbReference>
<keyword evidence="10" id="KW-1185">Reference proteome</keyword>
<comment type="subcellular location">
    <subcellularLocation>
        <location evidence="6">Cytoplasm</location>
    </subcellularLocation>
</comment>
<keyword evidence="3 6" id="KW-0133">Cell shape</keyword>
<comment type="similarity">
    <text evidence="6">Belongs to the KhpB RNA-binding protein family.</text>
</comment>